<dbReference type="SUPFAM" id="SSF54637">
    <property type="entry name" value="Thioesterase/thiol ester dehydrase-isomerase"/>
    <property type="match status" value="1"/>
</dbReference>
<keyword evidence="6" id="KW-0443">Lipid metabolism</keyword>
<accession>A0AAW1QBY2</accession>
<dbReference type="EC" id="4.2.1.59" evidence="2"/>
<evidence type="ECO:0000256" key="8">
    <source>
        <dbReference type="ARBA" id="ARBA00025049"/>
    </source>
</evidence>
<keyword evidence="7" id="KW-0456">Lyase</keyword>
<protein>
    <recommendedName>
        <fullName evidence="2">3-hydroxyacyl-[acyl-carrier-protein] dehydratase</fullName>
        <ecNumber evidence="2">4.2.1.59</ecNumber>
    </recommendedName>
</protein>
<dbReference type="NCBIfam" id="TIGR01750">
    <property type="entry name" value="fabZ"/>
    <property type="match status" value="1"/>
</dbReference>
<evidence type="ECO:0000256" key="7">
    <source>
        <dbReference type="ARBA" id="ARBA00023239"/>
    </source>
</evidence>
<dbReference type="Pfam" id="PF07977">
    <property type="entry name" value="FabA"/>
    <property type="match status" value="1"/>
</dbReference>
<dbReference type="GO" id="GO:0019171">
    <property type="term" value="F:(3R)-hydroxyacyl-[acyl-carrier-protein] dehydratase activity"/>
    <property type="evidence" value="ECO:0007669"/>
    <property type="project" value="UniProtKB-EC"/>
</dbReference>
<dbReference type="CDD" id="cd01288">
    <property type="entry name" value="FabZ"/>
    <property type="match status" value="1"/>
</dbReference>
<reference evidence="9 10" key="1">
    <citation type="journal article" date="2024" name="Nat. Commun.">
        <title>Phylogenomics reveals the evolutionary origins of lichenization in chlorophyte algae.</title>
        <authorList>
            <person name="Puginier C."/>
            <person name="Libourel C."/>
            <person name="Otte J."/>
            <person name="Skaloud P."/>
            <person name="Haon M."/>
            <person name="Grisel S."/>
            <person name="Petersen M."/>
            <person name="Berrin J.G."/>
            <person name="Delaux P.M."/>
            <person name="Dal Grande F."/>
            <person name="Keller J."/>
        </authorList>
    </citation>
    <scope>NUCLEOTIDE SEQUENCE [LARGE SCALE GENOMIC DNA]</scope>
    <source>
        <strain evidence="9 10">SAG 2043</strain>
    </source>
</reference>
<dbReference type="GO" id="GO:0005737">
    <property type="term" value="C:cytoplasm"/>
    <property type="evidence" value="ECO:0007669"/>
    <property type="project" value="UniProtKB-SubCell"/>
</dbReference>
<evidence type="ECO:0000256" key="1">
    <source>
        <dbReference type="ARBA" id="ARBA00004496"/>
    </source>
</evidence>
<keyword evidence="10" id="KW-1185">Reference proteome</keyword>
<evidence type="ECO:0000313" key="9">
    <source>
        <dbReference type="EMBL" id="KAK9818292.1"/>
    </source>
</evidence>
<evidence type="ECO:0000256" key="5">
    <source>
        <dbReference type="ARBA" id="ARBA00022556"/>
    </source>
</evidence>
<dbReference type="Gene3D" id="3.10.129.10">
    <property type="entry name" value="Hotdog Thioesterase"/>
    <property type="match status" value="1"/>
</dbReference>
<evidence type="ECO:0000256" key="2">
    <source>
        <dbReference type="ARBA" id="ARBA00013167"/>
    </source>
</evidence>
<evidence type="ECO:0000256" key="3">
    <source>
        <dbReference type="ARBA" id="ARBA00022490"/>
    </source>
</evidence>
<dbReference type="InterPro" id="IPR013114">
    <property type="entry name" value="FabA_FabZ"/>
</dbReference>
<gene>
    <name evidence="9" type="ORF">WJX72_010176</name>
</gene>
<dbReference type="EMBL" id="JALJOR010000004">
    <property type="protein sequence ID" value="KAK9818292.1"/>
    <property type="molecule type" value="Genomic_DNA"/>
</dbReference>
<keyword evidence="5" id="KW-0441">Lipid A biosynthesis</keyword>
<dbReference type="InterPro" id="IPR010084">
    <property type="entry name" value="FabZ"/>
</dbReference>
<comment type="subcellular location">
    <subcellularLocation>
        <location evidence="1">Cytoplasm</location>
    </subcellularLocation>
</comment>
<comment type="caution">
    <text evidence="9">The sequence shown here is derived from an EMBL/GenBank/DDBJ whole genome shotgun (WGS) entry which is preliminary data.</text>
</comment>
<evidence type="ECO:0000313" key="10">
    <source>
        <dbReference type="Proteomes" id="UP001489004"/>
    </source>
</evidence>
<evidence type="ECO:0000256" key="4">
    <source>
        <dbReference type="ARBA" id="ARBA00022516"/>
    </source>
</evidence>
<dbReference type="AlphaFoldDB" id="A0AAW1QBY2"/>
<organism evidence="9 10">
    <name type="scientific">[Myrmecia] bisecta</name>
    <dbReference type="NCBI Taxonomy" id="41462"/>
    <lineage>
        <taxon>Eukaryota</taxon>
        <taxon>Viridiplantae</taxon>
        <taxon>Chlorophyta</taxon>
        <taxon>core chlorophytes</taxon>
        <taxon>Trebouxiophyceae</taxon>
        <taxon>Trebouxiales</taxon>
        <taxon>Trebouxiaceae</taxon>
        <taxon>Myrmecia</taxon>
    </lineage>
</organism>
<keyword evidence="4" id="KW-0444">Lipid biosynthesis</keyword>
<proteinExistence type="inferred from homology"/>
<sequence length="192" mass="21614">MRTVFAGVRIQQQPRPAALQRQRFIVRAEEASGPEVLPIEKSLPSLPAVKEIQEIMDILPHRFPFLLIDRVVEYEAQKYAVGYKNVTINDNFFPGHFPQRAIMPGVLQVEALAQLGGIVMIDPNNKAEQNNFFFGGVEKCKWRKPVVPGDTLMMRVDLTKFNKRFGIAKLDAKAYVGTSLVCEAELTLVMGK</sequence>
<dbReference type="HAMAP" id="MF_00406">
    <property type="entry name" value="FabZ"/>
    <property type="match status" value="1"/>
</dbReference>
<dbReference type="InterPro" id="IPR029069">
    <property type="entry name" value="HotDog_dom_sf"/>
</dbReference>
<dbReference type="GO" id="GO:0016020">
    <property type="term" value="C:membrane"/>
    <property type="evidence" value="ECO:0007669"/>
    <property type="project" value="GOC"/>
</dbReference>
<dbReference type="PANTHER" id="PTHR30272:SF1">
    <property type="entry name" value="3-HYDROXYACYL-[ACYL-CARRIER-PROTEIN] DEHYDRATASE"/>
    <property type="match status" value="1"/>
</dbReference>
<name>A0AAW1QBY2_9CHLO</name>
<dbReference type="GO" id="GO:0006633">
    <property type="term" value="P:fatty acid biosynthetic process"/>
    <property type="evidence" value="ECO:0007669"/>
    <property type="project" value="InterPro"/>
</dbReference>
<evidence type="ECO:0000256" key="6">
    <source>
        <dbReference type="ARBA" id="ARBA00023098"/>
    </source>
</evidence>
<keyword evidence="3" id="KW-0963">Cytoplasm</keyword>
<dbReference type="NCBIfam" id="NF000582">
    <property type="entry name" value="PRK00006.1"/>
    <property type="match status" value="1"/>
</dbReference>
<dbReference type="Proteomes" id="UP001489004">
    <property type="component" value="Unassembled WGS sequence"/>
</dbReference>
<dbReference type="GO" id="GO:0009245">
    <property type="term" value="P:lipid A biosynthetic process"/>
    <property type="evidence" value="ECO:0007669"/>
    <property type="project" value="UniProtKB-KW"/>
</dbReference>
<dbReference type="PANTHER" id="PTHR30272">
    <property type="entry name" value="3-HYDROXYACYL-[ACYL-CARRIER-PROTEIN] DEHYDRATASE"/>
    <property type="match status" value="1"/>
</dbReference>
<comment type="function">
    <text evidence="8">Involved in unsaturated fatty acids biosynthesis. Catalyzes the dehydration of short chain beta-hydroxyacyl-ACPs and long chain saturated and unsaturated beta-hydroxyacyl-ACPs.</text>
</comment>
<dbReference type="FunFam" id="3.10.129.10:FF:000001">
    <property type="entry name" value="3-hydroxyacyl-[acyl-carrier-protein] dehydratase FabZ"/>
    <property type="match status" value="1"/>
</dbReference>